<organism evidence="2 3">
    <name type="scientific">Rubricoccus marinus</name>
    <dbReference type="NCBI Taxonomy" id="716817"/>
    <lineage>
        <taxon>Bacteria</taxon>
        <taxon>Pseudomonadati</taxon>
        <taxon>Rhodothermota</taxon>
        <taxon>Rhodothermia</taxon>
        <taxon>Rhodothermales</taxon>
        <taxon>Rubricoccaceae</taxon>
        <taxon>Rubricoccus</taxon>
    </lineage>
</organism>
<feature type="region of interest" description="Disordered" evidence="1">
    <location>
        <begin position="230"/>
        <end position="249"/>
    </location>
</feature>
<dbReference type="InParanoid" id="A0A259TZ49"/>
<reference evidence="2 3" key="1">
    <citation type="submission" date="2016-11" db="EMBL/GenBank/DDBJ databases">
        <title>Study of marine rhodopsin-containing bacteria.</title>
        <authorList>
            <person name="Yoshizawa S."/>
            <person name="Kumagai Y."/>
            <person name="Kogure K."/>
        </authorList>
    </citation>
    <scope>NUCLEOTIDE SEQUENCE [LARGE SCALE GENOMIC DNA]</scope>
    <source>
        <strain evidence="2 3">SG-29</strain>
    </source>
</reference>
<comment type="caution">
    <text evidence="2">The sequence shown here is derived from an EMBL/GenBank/DDBJ whole genome shotgun (WGS) entry which is preliminary data.</text>
</comment>
<evidence type="ECO:0000313" key="2">
    <source>
        <dbReference type="EMBL" id="OZC02877.1"/>
    </source>
</evidence>
<name>A0A259TZ49_9BACT</name>
<evidence type="ECO:0000313" key="3">
    <source>
        <dbReference type="Proteomes" id="UP000216446"/>
    </source>
</evidence>
<accession>A0A259TZ49</accession>
<gene>
    <name evidence="2" type="ORF">BSZ36_07770</name>
</gene>
<dbReference type="EMBL" id="MQWB01000001">
    <property type="protein sequence ID" value="OZC02877.1"/>
    <property type="molecule type" value="Genomic_DNA"/>
</dbReference>
<evidence type="ECO:0000256" key="1">
    <source>
        <dbReference type="SAM" id="MobiDB-lite"/>
    </source>
</evidence>
<keyword evidence="3" id="KW-1185">Reference proteome</keyword>
<dbReference type="RefSeq" id="WP_179271082.1">
    <property type="nucleotide sequence ID" value="NZ_MQWB01000001.1"/>
</dbReference>
<feature type="compositionally biased region" description="Polar residues" evidence="1">
    <location>
        <begin position="237"/>
        <end position="249"/>
    </location>
</feature>
<proteinExistence type="predicted"/>
<protein>
    <submittedName>
        <fullName evidence="2">Uncharacterized protein</fullName>
    </submittedName>
</protein>
<dbReference type="Proteomes" id="UP000216446">
    <property type="component" value="Unassembled WGS sequence"/>
</dbReference>
<feature type="non-terminal residue" evidence="2">
    <location>
        <position position="249"/>
    </location>
</feature>
<dbReference type="AlphaFoldDB" id="A0A259TZ49"/>
<sequence>MQAIFDHLTAILVGATLLGALLFVQMRQHQAAIETVVHDRAQEHAGSFFDTAQREIENIRTRQQAQAGMGYYIMDIEGTAARTDRFTFITSEPPPAGSATSVEHSLKAVSYVLRETGDSVRVGTSKRATYRVERWTNQVDPATSSAPAGFTFAGVMAVDVVTFVVRAYDRNNALRTWAGTSGGYGRPGSTWSANDPVRYEIEIETAAKAPDMRAGDQKSTSQQNLVRVAHSIRPVNSGATGSSTVTGPS</sequence>